<accession>A0A1F6WUY3</accession>
<keyword evidence="1" id="KW-0812">Transmembrane</keyword>
<comment type="caution">
    <text evidence="2">The sequence shown here is derived from an EMBL/GenBank/DDBJ whole genome shotgun (WGS) entry which is preliminary data.</text>
</comment>
<dbReference type="STRING" id="1801774.A3A05_02445"/>
<organism evidence="2 3">
    <name type="scientific">Candidatus Nomurabacteria bacterium RIFCSPLOWO2_01_FULL_41_12</name>
    <dbReference type="NCBI Taxonomy" id="1801774"/>
    <lineage>
        <taxon>Bacteria</taxon>
        <taxon>Candidatus Nomuraibacteriota</taxon>
    </lineage>
</organism>
<proteinExistence type="predicted"/>
<feature type="transmembrane region" description="Helical" evidence="1">
    <location>
        <begin position="21"/>
        <end position="45"/>
    </location>
</feature>
<keyword evidence="1" id="KW-1133">Transmembrane helix</keyword>
<protein>
    <submittedName>
        <fullName evidence="2">Uncharacterized protein</fullName>
    </submittedName>
</protein>
<evidence type="ECO:0000256" key="1">
    <source>
        <dbReference type="SAM" id="Phobius"/>
    </source>
</evidence>
<evidence type="ECO:0000313" key="3">
    <source>
        <dbReference type="Proteomes" id="UP000176187"/>
    </source>
</evidence>
<dbReference type="Proteomes" id="UP000176187">
    <property type="component" value="Unassembled WGS sequence"/>
</dbReference>
<reference evidence="2 3" key="1">
    <citation type="journal article" date="2016" name="Nat. Commun.">
        <title>Thousands of microbial genomes shed light on interconnected biogeochemical processes in an aquifer system.</title>
        <authorList>
            <person name="Anantharaman K."/>
            <person name="Brown C.T."/>
            <person name="Hug L.A."/>
            <person name="Sharon I."/>
            <person name="Castelle C.J."/>
            <person name="Probst A.J."/>
            <person name="Thomas B.C."/>
            <person name="Singh A."/>
            <person name="Wilkins M.J."/>
            <person name="Karaoz U."/>
            <person name="Brodie E.L."/>
            <person name="Williams K.H."/>
            <person name="Hubbard S.S."/>
            <person name="Banfield J.F."/>
        </authorList>
    </citation>
    <scope>NUCLEOTIDE SEQUENCE [LARGE SCALE GENOMIC DNA]</scope>
</reference>
<keyword evidence="1" id="KW-0472">Membrane</keyword>
<gene>
    <name evidence="2" type="ORF">A3A05_02445</name>
</gene>
<sequence>MINLIPQEEKKEMITGFYYKLVVLFLMTASVSVLVFFVAILPSYFLSATKINIINEKLETQKQELVPLPDQETLLVTKDLDNKLNMIENAENDRFIVSQKVINAIISKKMQNIRITDISYGNDPLKGRTTSIEGEAPSREVLLSFRLALEESSLFKQVDLPISNFIKGSNIRFYLNLILQ</sequence>
<dbReference type="AlphaFoldDB" id="A0A1F6WUY3"/>
<dbReference type="EMBL" id="MFUY01000030">
    <property type="protein sequence ID" value="OGI85565.1"/>
    <property type="molecule type" value="Genomic_DNA"/>
</dbReference>
<evidence type="ECO:0000313" key="2">
    <source>
        <dbReference type="EMBL" id="OGI85565.1"/>
    </source>
</evidence>
<name>A0A1F6WUY3_9BACT</name>